<evidence type="ECO:0000313" key="2">
    <source>
        <dbReference type="Proteomes" id="UP001057402"/>
    </source>
</evidence>
<accession>A0ACB9NWB7</accession>
<keyword evidence="2" id="KW-1185">Reference proteome</keyword>
<gene>
    <name evidence="1" type="ORF">MLD38_025303</name>
</gene>
<evidence type="ECO:0000313" key="1">
    <source>
        <dbReference type="EMBL" id="KAI4340473.1"/>
    </source>
</evidence>
<dbReference type="Proteomes" id="UP001057402">
    <property type="component" value="Chromosome 7"/>
</dbReference>
<sequence>MTDKGQRPPRNPNPRIRIYYQELDAYASYRDQQIAQPILLPESYQGHTEIVEWSPFLHCLLLPVSPFLEAHLREDCNVGTVRVKVKADGRVKWKAGSRVLGKYHLRASCPSLLMFKGQEIPP</sequence>
<proteinExistence type="predicted"/>
<reference evidence="2" key="1">
    <citation type="journal article" date="2023" name="Front. Plant Sci.">
        <title>Chromosomal-level genome assembly of Melastoma candidum provides insights into trichome evolution.</title>
        <authorList>
            <person name="Zhong Y."/>
            <person name="Wu W."/>
            <person name="Sun C."/>
            <person name="Zou P."/>
            <person name="Liu Y."/>
            <person name="Dai S."/>
            <person name="Zhou R."/>
        </authorList>
    </citation>
    <scope>NUCLEOTIDE SEQUENCE [LARGE SCALE GENOMIC DNA]</scope>
</reference>
<name>A0ACB9NWB7_9MYRT</name>
<dbReference type="EMBL" id="CM042886">
    <property type="protein sequence ID" value="KAI4340473.1"/>
    <property type="molecule type" value="Genomic_DNA"/>
</dbReference>
<organism evidence="1 2">
    <name type="scientific">Melastoma candidum</name>
    <dbReference type="NCBI Taxonomy" id="119954"/>
    <lineage>
        <taxon>Eukaryota</taxon>
        <taxon>Viridiplantae</taxon>
        <taxon>Streptophyta</taxon>
        <taxon>Embryophyta</taxon>
        <taxon>Tracheophyta</taxon>
        <taxon>Spermatophyta</taxon>
        <taxon>Magnoliopsida</taxon>
        <taxon>eudicotyledons</taxon>
        <taxon>Gunneridae</taxon>
        <taxon>Pentapetalae</taxon>
        <taxon>rosids</taxon>
        <taxon>malvids</taxon>
        <taxon>Myrtales</taxon>
        <taxon>Melastomataceae</taxon>
        <taxon>Melastomatoideae</taxon>
        <taxon>Melastomateae</taxon>
        <taxon>Melastoma</taxon>
    </lineage>
</organism>
<comment type="caution">
    <text evidence="1">The sequence shown here is derived from an EMBL/GenBank/DDBJ whole genome shotgun (WGS) entry which is preliminary data.</text>
</comment>
<protein>
    <submittedName>
        <fullName evidence="1">Uncharacterized protein</fullName>
    </submittedName>
</protein>